<keyword evidence="2" id="KW-0808">Transferase</keyword>
<protein>
    <submittedName>
        <fullName evidence="2">Acetyltransferase (GNAT) family</fullName>
    </submittedName>
</protein>
<reference evidence="2 3" key="1">
    <citation type="submission" date="2018-06" db="EMBL/GenBank/DDBJ databases">
        <authorList>
            <consortium name="Pathogen Informatics"/>
            <person name="Doyle S."/>
        </authorList>
    </citation>
    <scope>NUCLEOTIDE SEQUENCE [LARGE SCALE GENOMIC DNA]</scope>
    <source>
        <strain evidence="2 3">NCTC13316</strain>
    </source>
</reference>
<dbReference type="Pfam" id="PF13673">
    <property type="entry name" value="Acetyltransf_10"/>
    <property type="match status" value="1"/>
</dbReference>
<dbReference type="GO" id="GO:0016747">
    <property type="term" value="F:acyltransferase activity, transferring groups other than amino-acyl groups"/>
    <property type="evidence" value="ECO:0007669"/>
    <property type="project" value="InterPro"/>
</dbReference>
<dbReference type="OrthoDB" id="5637267at2"/>
<evidence type="ECO:0000313" key="3">
    <source>
        <dbReference type="Proteomes" id="UP000254794"/>
    </source>
</evidence>
<sequence length="97" mass="11017">MNGVITPLIANYPENSTWTIGYLLIHPNYQRQGLGAQFFHVLEQAISPNKMRCVVQEQNGQALKFWQTLGFKVVGLEQSKLGQLVNKTFVVEKVNRV</sequence>
<gene>
    <name evidence="2" type="ORF">NCTC13316_03490</name>
</gene>
<dbReference type="Gene3D" id="3.40.630.30">
    <property type="match status" value="1"/>
</dbReference>
<dbReference type="EMBL" id="UGOD01000006">
    <property type="protein sequence ID" value="STX81617.1"/>
    <property type="molecule type" value="Genomic_DNA"/>
</dbReference>
<dbReference type="InterPro" id="IPR016181">
    <property type="entry name" value="Acyl_CoA_acyltransferase"/>
</dbReference>
<dbReference type="PROSITE" id="PS51186">
    <property type="entry name" value="GNAT"/>
    <property type="match status" value="1"/>
</dbReference>
<dbReference type="CDD" id="cd04301">
    <property type="entry name" value="NAT_SF"/>
    <property type="match status" value="1"/>
</dbReference>
<dbReference type="InterPro" id="IPR000182">
    <property type="entry name" value="GNAT_dom"/>
</dbReference>
<evidence type="ECO:0000313" key="2">
    <source>
        <dbReference type="EMBL" id="STX81617.1"/>
    </source>
</evidence>
<keyword evidence="3" id="KW-1185">Reference proteome</keyword>
<organism evidence="2 3">
    <name type="scientific">Legionella busanensis</name>
    <dbReference type="NCBI Taxonomy" id="190655"/>
    <lineage>
        <taxon>Bacteria</taxon>
        <taxon>Pseudomonadati</taxon>
        <taxon>Pseudomonadota</taxon>
        <taxon>Gammaproteobacteria</taxon>
        <taxon>Legionellales</taxon>
        <taxon>Legionellaceae</taxon>
        <taxon>Legionella</taxon>
    </lineage>
</organism>
<dbReference type="SUPFAM" id="SSF55729">
    <property type="entry name" value="Acyl-CoA N-acyltransferases (Nat)"/>
    <property type="match status" value="1"/>
</dbReference>
<dbReference type="RefSeq" id="WP_115332979.1">
    <property type="nucleotide sequence ID" value="NZ_CAAAHP010000008.1"/>
</dbReference>
<dbReference type="Proteomes" id="UP000254794">
    <property type="component" value="Unassembled WGS sequence"/>
</dbReference>
<accession>A0A378KA77</accession>
<evidence type="ECO:0000259" key="1">
    <source>
        <dbReference type="PROSITE" id="PS51186"/>
    </source>
</evidence>
<feature type="domain" description="N-acetyltransferase" evidence="1">
    <location>
        <begin position="1"/>
        <end position="97"/>
    </location>
</feature>
<dbReference type="AlphaFoldDB" id="A0A378KA77"/>
<proteinExistence type="predicted"/>
<name>A0A378KA77_9GAMM</name>